<sequence>MDFAKTKITKIVQETSDTYSFILDVPAGFTWVAGQHVLWKLPGFELAEEDRDTRVFTIASAPEDGYLMFTTRIADPHTSFKEVLLHKIKVGDPMEVAKPMGTFAFDTDHYKKTVVLAGGIGITPIRALLRHYMEAPVADHKLTVLYSDDRGEFAYKDFWEEMKAKVPAIDLQLISIRDKFMSGTDDYAKANGNEAEYLVAGSPGMNKAFTERLEGLGVKAENIKTDVFMGY</sequence>
<dbReference type="CDD" id="cd00322">
    <property type="entry name" value="FNR_like"/>
    <property type="match status" value="1"/>
</dbReference>
<keyword evidence="3" id="KW-1185">Reference proteome</keyword>
<dbReference type="PRINTS" id="PR00410">
    <property type="entry name" value="PHEHYDRXLASE"/>
</dbReference>
<comment type="caution">
    <text evidence="2">The sequence shown here is derived from an EMBL/GenBank/DDBJ whole genome shotgun (WGS) entry which is preliminary data.</text>
</comment>
<dbReference type="InterPro" id="IPR050415">
    <property type="entry name" value="MRET"/>
</dbReference>
<dbReference type="Proteomes" id="UP000606870">
    <property type="component" value="Unassembled WGS sequence"/>
</dbReference>
<dbReference type="InterPro" id="IPR039261">
    <property type="entry name" value="FNR_nucleotide-bd"/>
</dbReference>
<protein>
    <submittedName>
        <fullName evidence="2">FAD-dependent oxidoreductase</fullName>
    </submittedName>
</protein>
<dbReference type="SUPFAM" id="SSF52343">
    <property type="entry name" value="Ferredoxin reductase-like, C-terminal NADP-linked domain"/>
    <property type="match status" value="1"/>
</dbReference>
<name>A0ABR6VFJ6_9FIRM</name>
<gene>
    <name evidence="2" type="ORF">H8J70_02145</name>
</gene>
<dbReference type="PROSITE" id="PS51384">
    <property type="entry name" value="FAD_FR"/>
    <property type="match status" value="1"/>
</dbReference>
<reference evidence="2 3" key="1">
    <citation type="submission" date="2020-08" db="EMBL/GenBank/DDBJ databases">
        <authorList>
            <person name="Liu C."/>
            <person name="Sun Q."/>
        </authorList>
    </citation>
    <scope>NUCLEOTIDE SEQUENCE [LARGE SCALE GENOMIC DNA]</scope>
    <source>
        <strain evidence="2 3">NSJ-59</strain>
    </source>
</reference>
<dbReference type="PANTHER" id="PTHR47354:SF5">
    <property type="entry name" value="PROTEIN RFBI"/>
    <property type="match status" value="1"/>
</dbReference>
<proteinExistence type="predicted"/>
<dbReference type="InterPro" id="IPR017927">
    <property type="entry name" value="FAD-bd_FR_type"/>
</dbReference>
<dbReference type="Pfam" id="PF00175">
    <property type="entry name" value="NAD_binding_1"/>
    <property type="match status" value="1"/>
</dbReference>
<dbReference type="PANTHER" id="PTHR47354">
    <property type="entry name" value="NADH OXIDOREDUCTASE HCR"/>
    <property type="match status" value="1"/>
</dbReference>
<dbReference type="RefSeq" id="WP_186502144.1">
    <property type="nucleotide sequence ID" value="NZ_JACOGK010000004.1"/>
</dbReference>
<dbReference type="Gene3D" id="3.40.50.80">
    <property type="entry name" value="Nucleotide-binding domain of ferredoxin-NADP reductase (FNR) module"/>
    <property type="match status" value="1"/>
</dbReference>
<dbReference type="Gene3D" id="2.40.30.10">
    <property type="entry name" value="Translation factors"/>
    <property type="match status" value="1"/>
</dbReference>
<dbReference type="SUPFAM" id="SSF63380">
    <property type="entry name" value="Riboflavin synthase domain-like"/>
    <property type="match status" value="1"/>
</dbReference>
<dbReference type="InterPro" id="IPR001433">
    <property type="entry name" value="OxRdtase_FAD/NAD-bd"/>
</dbReference>
<accession>A0ABR6VFJ6</accession>
<organism evidence="2 3">
    <name type="scientific">Megasphaera hominis</name>
    <dbReference type="NCBI Taxonomy" id="159836"/>
    <lineage>
        <taxon>Bacteria</taxon>
        <taxon>Bacillati</taxon>
        <taxon>Bacillota</taxon>
        <taxon>Negativicutes</taxon>
        <taxon>Veillonellales</taxon>
        <taxon>Veillonellaceae</taxon>
        <taxon>Megasphaera</taxon>
    </lineage>
</organism>
<evidence type="ECO:0000313" key="2">
    <source>
        <dbReference type="EMBL" id="MBC3536058.1"/>
    </source>
</evidence>
<evidence type="ECO:0000313" key="3">
    <source>
        <dbReference type="Proteomes" id="UP000606870"/>
    </source>
</evidence>
<dbReference type="InterPro" id="IPR017938">
    <property type="entry name" value="Riboflavin_synthase-like_b-brl"/>
</dbReference>
<dbReference type="EMBL" id="JACOGK010000004">
    <property type="protein sequence ID" value="MBC3536058.1"/>
    <property type="molecule type" value="Genomic_DNA"/>
</dbReference>
<feature type="domain" description="FAD-binding FR-type" evidence="1">
    <location>
        <begin position="1"/>
        <end position="106"/>
    </location>
</feature>
<evidence type="ECO:0000259" key="1">
    <source>
        <dbReference type="PROSITE" id="PS51384"/>
    </source>
</evidence>